<sequence>MSRRLPIVLLALAAVVCLGASYALRYLLMEGDPWVGRCVDDPASLACQVRAGLGWLIHLRVLAWTALGCAVLAFVLPGVWGWRLAVPALLLGLPALALYSASLAVFAVVLALLRLVRAERVSA</sequence>
<evidence type="ECO:0000313" key="2">
    <source>
        <dbReference type="EMBL" id="TBU95413.1"/>
    </source>
</evidence>
<dbReference type="OrthoDB" id="7032302at2"/>
<dbReference type="RefSeq" id="WP_131197679.1">
    <property type="nucleotide sequence ID" value="NZ_QJUL01000008.1"/>
</dbReference>
<evidence type="ECO:0000313" key="3">
    <source>
        <dbReference type="Proteomes" id="UP000293172"/>
    </source>
</evidence>
<reference evidence="2 3" key="1">
    <citation type="submission" date="2018-06" db="EMBL/GenBank/DDBJ databases">
        <title>Three novel Pseudomonas species isolated from symptomatic oak.</title>
        <authorList>
            <person name="Bueno-Gonzalez V."/>
            <person name="Brady C."/>
        </authorList>
    </citation>
    <scope>NUCLEOTIDE SEQUENCE [LARGE SCALE GENOMIC DNA]</scope>
    <source>
        <strain evidence="2 3">P6B</strain>
    </source>
</reference>
<feature type="transmembrane region" description="Helical" evidence="1">
    <location>
        <begin position="89"/>
        <end position="113"/>
    </location>
</feature>
<keyword evidence="1" id="KW-1133">Transmembrane helix</keyword>
<protein>
    <submittedName>
        <fullName evidence="2">Uncharacterized protein</fullName>
    </submittedName>
</protein>
<evidence type="ECO:0000256" key="1">
    <source>
        <dbReference type="SAM" id="Phobius"/>
    </source>
</evidence>
<keyword evidence="1" id="KW-0812">Transmembrane</keyword>
<dbReference type="EMBL" id="QJUL01000008">
    <property type="protein sequence ID" value="TBU95413.1"/>
    <property type="molecule type" value="Genomic_DNA"/>
</dbReference>
<feature type="transmembrane region" description="Helical" evidence="1">
    <location>
        <begin position="61"/>
        <end position="82"/>
    </location>
</feature>
<organism evidence="2 3">
    <name type="scientific">Phytopseudomonas dryadis</name>
    <dbReference type="NCBI Taxonomy" id="2487520"/>
    <lineage>
        <taxon>Bacteria</taxon>
        <taxon>Pseudomonadati</taxon>
        <taxon>Pseudomonadota</taxon>
        <taxon>Gammaproteobacteria</taxon>
        <taxon>Pseudomonadales</taxon>
        <taxon>Pseudomonadaceae</taxon>
        <taxon>Phytopseudomonas</taxon>
    </lineage>
</organism>
<dbReference type="Proteomes" id="UP000293172">
    <property type="component" value="Unassembled WGS sequence"/>
</dbReference>
<accession>A0A4Q9R525</accession>
<keyword evidence="1" id="KW-0472">Membrane</keyword>
<comment type="caution">
    <text evidence="2">The sequence shown here is derived from an EMBL/GenBank/DDBJ whole genome shotgun (WGS) entry which is preliminary data.</text>
</comment>
<gene>
    <name evidence="2" type="ORF">DNK44_07595</name>
</gene>
<proteinExistence type="predicted"/>
<name>A0A4Q9R525_9GAMM</name>
<dbReference type="AlphaFoldDB" id="A0A4Q9R525"/>